<keyword evidence="4" id="KW-0010">Activator</keyword>
<comment type="caution">
    <text evidence="10">The sequence shown here is derived from an EMBL/GenBank/DDBJ whole genome shotgun (WGS) entry which is preliminary data.</text>
</comment>
<dbReference type="InterPro" id="IPR001471">
    <property type="entry name" value="AP2/ERF_dom"/>
</dbReference>
<evidence type="ECO:0000259" key="9">
    <source>
        <dbReference type="PROSITE" id="PS51032"/>
    </source>
</evidence>
<dbReference type="SMART" id="SM00380">
    <property type="entry name" value="AP2"/>
    <property type="match status" value="1"/>
</dbReference>
<dbReference type="GO" id="GO:0043565">
    <property type="term" value="F:sequence-specific DNA binding"/>
    <property type="evidence" value="ECO:0007669"/>
    <property type="project" value="TreeGrafter"/>
</dbReference>
<feature type="region of interest" description="Disordered" evidence="8">
    <location>
        <begin position="331"/>
        <end position="354"/>
    </location>
</feature>
<evidence type="ECO:0000256" key="1">
    <source>
        <dbReference type="ARBA" id="ARBA00004123"/>
    </source>
</evidence>
<keyword evidence="11" id="KW-1185">Reference proteome</keyword>
<evidence type="ECO:0000256" key="7">
    <source>
        <dbReference type="ARBA" id="ARBA00024343"/>
    </source>
</evidence>
<dbReference type="PANTHER" id="PTHR31657">
    <property type="entry name" value="ETHYLENE-RESPONSIVE TRANSCRIPTION FACTOR ERF061"/>
    <property type="match status" value="1"/>
</dbReference>
<proteinExistence type="inferred from homology"/>
<dbReference type="AlphaFoldDB" id="A0A8J5G215"/>
<dbReference type="Proteomes" id="UP000734854">
    <property type="component" value="Unassembled WGS sequence"/>
</dbReference>
<evidence type="ECO:0000313" key="11">
    <source>
        <dbReference type="Proteomes" id="UP000734854"/>
    </source>
</evidence>
<accession>A0A8J5G215</accession>
<sequence>MVTAIDMHNRLPVASAEFLDEELRTALEPFMTSASFSSHSPSPSPPSSSTLDYSSPSSFSSSFSTPYLASSLLSSSSLQSPSLDYYSYQNPSFGCFSSQNTTLDGCSPSSSVTEMVPGSLMALDRLGVGGSGPVGLTHLTPAQIQQIQAEFILQQQQSLLAARQLPHHVHHQQAASFLGPRHQLMKHAGSTAASKPTKLYRGVRQRHWGKWVAEIRLPKNRTRLWLGTFDTAEEAALAYDMAAYQLRGDLARLNFPNIRHTADAVTPSPLHSTVVAKLQALCQSLTNSKKGKCLPPSSPTALKPTSEAITVDTYDESPPMVEEAAVTKGDLGCPALEDNKSDISSEGEDSLGSLPMPEIQHLNFNEVPWDESENFMLKKYPSWEIDWDSILSSSN</sequence>
<evidence type="ECO:0000256" key="3">
    <source>
        <dbReference type="ARBA" id="ARBA00023125"/>
    </source>
</evidence>
<dbReference type="GO" id="GO:0003700">
    <property type="term" value="F:DNA-binding transcription factor activity"/>
    <property type="evidence" value="ECO:0007669"/>
    <property type="project" value="InterPro"/>
</dbReference>
<keyword evidence="5" id="KW-0804">Transcription</keyword>
<name>A0A8J5G215_ZINOF</name>
<dbReference type="PANTHER" id="PTHR31657:SF73">
    <property type="entry name" value="OS02G0752800 PROTEIN"/>
    <property type="match status" value="1"/>
</dbReference>
<dbReference type="Pfam" id="PF00847">
    <property type="entry name" value="AP2"/>
    <property type="match status" value="1"/>
</dbReference>
<dbReference type="CDD" id="cd00018">
    <property type="entry name" value="AP2"/>
    <property type="match status" value="1"/>
</dbReference>
<keyword evidence="2" id="KW-0805">Transcription regulation</keyword>
<evidence type="ECO:0000256" key="6">
    <source>
        <dbReference type="ARBA" id="ARBA00023242"/>
    </source>
</evidence>
<feature type="domain" description="AP2/ERF" evidence="9">
    <location>
        <begin position="199"/>
        <end position="256"/>
    </location>
</feature>
<evidence type="ECO:0000313" key="10">
    <source>
        <dbReference type="EMBL" id="KAG6494569.1"/>
    </source>
</evidence>
<comment type="similarity">
    <text evidence="7">Belongs to the AP2/ERF transcription factor family. ERF subfamily.</text>
</comment>
<evidence type="ECO:0000256" key="8">
    <source>
        <dbReference type="SAM" id="MobiDB-lite"/>
    </source>
</evidence>
<comment type="subcellular location">
    <subcellularLocation>
        <location evidence="1">Nucleus</location>
    </subcellularLocation>
</comment>
<organism evidence="10 11">
    <name type="scientific">Zingiber officinale</name>
    <name type="common">Ginger</name>
    <name type="synonym">Amomum zingiber</name>
    <dbReference type="NCBI Taxonomy" id="94328"/>
    <lineage>
        <taxon>Eukaryota</taxon>
        <taxon>Viridiplantae</taxon>
        <taxon>Streptophyta</taxon>
        <taxon>Embryophyta</taxon>
        <taxon>Tracheophyta</taxon>
        <taxon>Spermatophyta</taxon>
        <taxon>Magnoliopsida</taxon>
        <taxon>Liliopsida</taxon>
        <taxon>Zingiberales</taxon>
        <taxon>Zingiberaceae</taxon>
        <taxon>Zingiber</taxon>
    </lineage>
</organism>
<evidence type="ECO:0000256" key="4">
    <source>
        <dbReference type="ARBA" id="ARBA00023159"/>
    </source>
</evidence>
<keyword evidence="3" id="KW-0238">DNA-binding</keyword>
<gene>
    <name evidence="10" type="ORF">ZIOFF_042329</name>
</gene>
<reference evidence="10 11" key="1">
    <citation type="submission" date="2020-08" db="EMBL/GenBank/DDBJ databases">
        <title>Plant Genome Project.</title>
        <authorList>
            <person name="Zhang R.-G."/>
        </authorList>
    </citation>
    <scope>NUCLEOTIDE SEQUENCE [LARGE SCALE GENOMIC DNA]</scope>
    <source>
        <tissue evidence="10">Rhizome</tissue>
    </source>
</reference>
<dbReference type="EMBL" id="JACMSC010000012">
    <property type="protein sequence ID" value="KAG6494569.1"/>
    <property type="molecule type" value="Genomic_DNA"/>
</dbReference>
<dbReference type="InterPro" id="IPR051758">
    <property type="entry name" value="ERF/AP2-like"/>
</dbReference>
<dbReference type="PROSITE" id="PS51032">
    <property type="entry name" value="AP2_ERF"/>
    <property type="match status" value="1"/>
</dbReference>
<keyword evidence="6" id="KW-0539">Nucleus</keyword>
<evidence type="ECO:0000256" key="5">
    <source>
        <dbReference type="ARBA" id="ARBA00023163"/>
    </source>
</evidence>
<evidence type="ECO:0000256" key="2">
    <source>
        <dbReference type="ARBA" id="ARBA00023015"/>
    </source>
</evidence>
<dbReference type="GO" id="GO:0005634">
    <property type="term" value="C:nucleus"/>
    <property type="evidence" value="ECO:0007669"/>
    <property type="project" value="UniProtKB-SubCell"/>
</dbReference>
<dbReference type="OrthoDB" id="10038011at2759"/>
<protein>
    <recommendedName>
        <fullName evidence="9">AP2/ERF domain-containing protein</fullName>
    </recommendedName>
</protein>
<dbReference type="FunFam" id="3.30.730.10:FF:000001">
    <property type="entry name" value="Ethylene-responsive transcription factor 2"/>
    <property type="match status" value="1"/>
</dbReference>